<accession>A0A0F9QMD1</accession>
<evidence type="ECO:0000256" key="5">
    <source>
        <dbReference type="ARBA" id="ARBA00022840"/>
    </source>
</evidence>
<evidence type="ECO:0000256" key="4">
    <source>
        <dbReference type="ARBA" id="ARBA00022741"/>
    </source>
</evidence>
<dbReference type="InterPro" id="IPR003591">
    <property type="entry name" value="Leu-rich_rpt_typical-subtyp"/>
</dbReference>
<keyword evidence="4" id="KW-0547">Nucleotide-binding</keyword>
<dbReference type="GO" id="GO:0016020">
    <property type="term" value="C:membrane"/>
    <property type="evidence" value="ECO:0007669"/>
    <property type="project" value="UniProtKB-SubCell"/>
</dbReference>
<dbReference type="InterPro" id="IPR027417">
    <property type="entry name" value="P-loop_NTPase"/>
</dbReference>
<evidence type="ECO:0000256" key="3">
    <source>
        <dbReference type="ARBA" id="ARBA00022737"/>
    </source>
</evidence>
<evidence type="ECO:0000259" key="7">
    <source>
        <dbReference type="Pfam" id="PF23598"/>
    </source>
</evidence>
<evidence type="ECO:0000256" key="6">
    <source>
        <dbReference type="SAM" id="Coils"/>
    </source>
</evidence>
<feature type="domain" description="Disease resistance R13L4/SHOC-2-like LRR" evidence="7">
    <location>
        <begin position="979"/>
        <end position="1051"/>
    </location>
</feature>
<dbReference type="InterPro" id="IPR036527">
    <property type="entry name" value="SCP2_sterol-bd_dom_sf"/>
</dbReference>
<comment type="caution">
    <text evidence="8">The sequence shown here is derived from an EMBL/GenBank/DDBJ whole genome shotgun (WGS) entry which is preliminary data.</text>
</comment>
<dbReference type="PANTHER" id="PTHR48056:SF81">
    <property type="entry name" value="RECEPTOR PROTEIN-TYROSINE KINASE CEPR1"/>
    <property type="match status" value="1"/>
</dbReference>
<dbReference type="SMART" id="SM00364">
    <property type="entry name" value="LRR_BAC"/>
    <property type="match status" value="11"/>
</dbReference>
<dbReference type="SMART" id="SM00365">
    <property type="entry name" value="LRR_SD22"/>
    <property type="match status" value="7"/>
</dbReference>
<dbReference type="Gene3D" id="3.80.10.10">
    <property type="entry name" value="Ribonuclease Inhibitor"/>
    <property type="match status" value="2"/>
</dbReference>
<sequence>MSEVLVGVTRLAISGFYDILLRDRIKSWWDNRKILKRVIERVEELCDVRVGREFSEILQEIGMPEDFIEKRLKEEKKKIKQYKSITLWGEHTAHLKLFITNLFKLYKIELSQFYEQKLSNKAQKLLEIDIPNQVEDVLLELKPNKLIVQIFKKVRDIENKLNRAIETASNQENYEQLENLFEEELKNLYETINTLSASQGTALLEIQNLKLQLQAFQTSELHKNIFEIKNLFSTGLKHIYAILTKISESPESLLQQILDHLSSHSQGLSNINNELRKYSDKLSLINERLTGIEQKMIIPSSIRDTLSQQIQSKVFRCEYCNQKFLDDFISKLRENGEYVCPTCGTVFPGLYVFLSGTSRTKFIYEYVSEPLKRCGYEILWYTNEFHAISNNALEDCFQNLELADRVVLTIGTDPGEQYKNTDHTITEEEFNRALSSNKRILVFIENEVYKKQSEIDSRVLKFIKKVQDKNVWNITIEESKQIANQIINKWGCFAPSLKKEVVSPKIPLGINTFDLKVLEEKKRLSLSLPPPINSKERPEEWFKIFQKQFLPLLEDPKNKDWFSNRIMKLAYGSRGLERFDLLDAILAVPPLDLIIKPIQQELVEMNGKAGLFAKTGMGKSRTLLYLSHWWIVKFPNSRVFFIDTPQILLDIDWNWLKQNLERIRSLNSSENTLIIIDDIHSVIDNKYVQNLIKGAGLNSYTLLVAYTEEEKTKFDKDHTLDKKYKSLKENLSLSGYNDLSSLTNSWSEWSLFFYEWISWVAKIILDEESLNSWRIKFEEESKEYILNRYNSPWSIVISLGFLKRALNEFLQDYKDSIIERLLYGLIAFLYLKTGEIGIFKSQLLGFLREFIGIKDLRYEFGVEWKEGIIKLVESLTEHPKPLLPPFRKIKNPNLKIGMEYGIDFYHREWADYVCKNLLEIEMSNLHDIVHKLFQSYLPDIYQLWKDLTQVLDHKPDFITWFRDSVALNLDFNGNCKIIYIDLSNLQLSKLPESVTNLKNLEKLFLEKNNLIELPKSIENLRNLNELNLDKNKLTSLPNSIINLTNLEKLYIQENLLEFLPDDINNLYNLKALWLNSNELISLPKNIVYLKNLNDLWLSHNELKSLPKNFGSLSNLEILRLNDNNLKSLPTSFRNLKKLKGLVLGSNKFKKFPKPLSKLSRLEELHIGWNSPTSLPKNIENLTNLKVLTAFIGLINSLPKNLGNLINLKELELQGNRLETLPESIGNLKSLEKLNLEDNRLSSIPRSIGDLTNLKVLKLNKNNLRKIPESIYNLRNLEEVYLSNNLRLFIPEPIGNERSIEELIVDKESPSFYLEISSPFTISEIFQKVTPEIFHSDKATKFKGLIQFIIEGDQPQALYINKGILEVKVEVGLKPNLTIKTTKKDMFAMLRGIINPRYLYNTGGISIKPKFPIIAIIKLQKFFDFEAIPRKVRNMEKAAGILYSSNYETSLHEIFQKMKDIFNSEKAEGWEGNIIFDIPGEPYTLEVRGEKVKIKPEKVPSADLTITIDKDDLRDLAYGLLDPMIGAGSGIIRVDNADLGIKFLQMFNFEELRFKL</sequence>
<keyword evidence="3" id="KW-0677">Repeat</keyword>
<proteinExistence type="predicted"/>
<dbReference type="Gene3D" id="3.40.50.300">
    <property type="entry name" value="P-loop containing nucleotide triphosphate hydrolases"/>
    <property type="match status" value="1"/>
</dbReference>
<dbReference type="PROSITE" id="PS51450">
    <property type="entry name" value="LRR"/>
    <property type="match status" value="6"/>
</dbReference>
<evidence type="ECO:0000313" key="8">
    <source>
        <dbReference type="EMBL" id="KKN06508.1"/>
    </source>
</evidence>
<feature type="coiled-coil region" evidence="6">
    <location>
        <begin position="154"/>
        <end position="191"/>
    </location>
</feature>
<organism evidence="8">
    <name type="scientific">marine sediment metagenome</name>
    <dbReference type="NCBI Taxonomy" id="412755"/>
    <lineage>
        <taxon>unclassified sequences</taxon>
        <taxon>metagenomes</taxon>
        <taxon>ecological metagenomes</taxon>
    </lineage>
</organism>
<dbReference type="InterPro" id="IPR050647">
    <property type="entry name" value="Plant_LRR-RLKs"/>
</dbReference>
<name>A0A0F9QMD1_9ZZZZ</name>
<keyword evidence="6" id="KW-0175">Coiled coil</keyword>
<comment type="subcellular location">
    <subcellularLocation>
        <location evidence="1">Membrane</location>
        <topology evidence="1">Single-pass membrane protein</topology>
    </subcellularLocation>
</comment>
<dbReference type="Pfam" id="PF23598">
    <property type="entry name" value="LRR_14"/>
    <property type="match status" value="3"/>
</dbReference>
<feature type="domain" description="Disease resistance R13L4/SHOC-2-like LRR" evidence="7">
    <location>
        <begin position="1061"/>
        <end position="1170"/>
    </location>
</feature>
<dbReference type="SUPFAM" id="SSF52058">
    <property type="entry name" value="L domain-like"/>
    <property type="match status" value="1"/>
</dbReference>
<dbReference type="SMART" id="SM00369">
    <property type="entry name" value="LRR_TYP"/>
    <property type="match status" value="10"/>
</dbReference>
<dbReference type="PANTHER" id="PTHR48056">
    <property type="entry name" value="LRR RECEPTOR-LIKE SERINE/THREONINE-PROTEIN KINASE-RELATED"/>
    <property type="match status" value="1"/>
</dbReference>
<dbReference type="Gene3D" id="3.30.1050.10">
    <property type="entry name" value="SCP2 sterol-binding domain"/>
    <property type="match status" value="2"/>
</dbReference>
<dbReference type="InterPro" id="IPR032675">
    <property type="entry name" value="LRR_dom_sf"/>
</dbReference>
<feature type="domain" description="Disease resistance R13L4/SHOC-2-like LRR" evidence="7">
    <location>
        <begin position="1199"/>
        <end position="1281"/>
    </location>
</feature>
<gene>
    <name evidence="8" type="ORF">LCGC14_1076560</name>
</gene>
<keyword evidence="5" id="KW-0067">ATP-binding</keyword>
<dbReference type="InterPro" id="IPR001611">
    <property type="entry name" value="Leu-rich_rpt"/>
</dbReference>
<dbReference type="EMBL" id="LAZR01004683">
    <property type="protein sequence ID" value="KKN06508.1"/>
    <property type="molecule type" value="Genomic_DNA"/>
</dbReference>
<dbReference type="InterPro" id="IPR055414">
    <property type="entry name" value="LRR_R13L4/SHOC2-like"/>
</dbReference>
<keyword evidence="2" id="KW-0433">Leucine-rich repeat</keyword>
<dbReference type="SUPFAM" id="SSF55718">
    <property type="entry name" value="SCP-like"/>
    <property type="match status" value="2"/>
</dbReference>
<reference evidence="8" key="1">
    <citation type="journal article" date="2015" name="Nature">
        <title>Complex archaea that bridge the gap between prokaryotes and eukaryotes.</title>
        <authorList>
            <person name="Spang A."/>
            <person name="Saw J.H."/>
            <person name="Jorgensen S.L."/>
            <person name="Zaremba-Niedzwiedzka K."/>
            <person name="Martijn J."/>
            <person name="Lind A.E."/>
            <person name="van Eijk R."/>
            <person name="Schleper C."/>
            <person name="Guy L."/>
            <person name="Ettema T.J."/>
        </authorList>
    </citation>
    <scope>NUCLEOTIDE SEQUENCE</scope>
</reference>
<protein>
    <recommendedName>
        <fullName evidence="7">Disease resistance R13L4/SHOC-2-like LRR domain-containing protein</fullName>
    </recommendedName>
</protein>
<evidence type="ECO:0000256" key="2">
    <source>
        <dbReference type="ARBA" id="ARBA00022614"/>
    </source>
</evidence>
<evidence type="ECO:0000256" key="1">
    <source>
        <dbReference type="ARBA" id="ARBA00004167"/>
    </source>
</evidence>